<dbReference type="STRING" id="297318.BK138_32860"/>
<comment type="caution">
    <text evidence="1">The sequence shown here is derived from an EMBL/GenBank/DDBJ whole genome shotgun (WGS) entry which is preliminary data.</text>
</comment>
<sequence length="519" mass="62248">MERDFNYFIEKYGESGAREKFEDACYTMLKRKFQDHVYKIKGNPGDEGIDIYVGNITKKIDVFQCKFFMKNIDYNQIKKSFLRAANNSKFSMKSWTLLIPQDFTFPERCKWDKWQTQMETEYNIEIKLMDKSAIMNCMKQFDIYNQIFNIKPLMQLEELYNIIKYNSDHGKIGKNFNFVIEKIREYISHRIAVFKKLFYNSYDINEYFKEKQITSFLELFQQSEIHIQFLFNDIDNLIKDIRKIDNEIGFLCERFVFMQGVFINKIEEDLQYTDEYLFNLKSYTFQVSLQKIIWDLSVEEQNIKKIINESQSNDILLNEFDMRDTIVTYKNKQDILRLLALHVIKIHEHLCREDFDIFYGREDKKQLCFSLIYPDMVCSGANMPYPTSISKMIKYINLSNSKFNEEGEFTFHLESNNTIFLEELDIKTLQKLHKIKKTANIKYHHFINENRIDKIIKKFNESKIDYKIVSLVEEPKYFDKLEKLLSNLSELSSELITGKMYDGNLVISNGTNFRIRKLK</sequence>
<protein>
    <submittedName>
        <fullName evidence="1">Uncharacterized protein</fullName>
    </submittedName>
</protein>
<gene>
    <name evidence="1" type="ORF">BK138_32860</name>
</gene>
<name>A0A1R1E4Z5_9BACL</name>
<dbReference type="EMBL" id="MRTP01000020">
    <property type="protein sequence ID" value="OMF46887.1"/>
    <property type="molecule type" value="Genomic_DNA"/>
</dbReference>
<evidence type="ECO:0000313" key="1">
    <source>
        <dbReference type="EMBL" id="OMF46887.1"/>
    </source>
</evidence>
<reference evidence="1 2" key="1">
    <citation type="submission" date="2016-11" db="EMBL/GenBank/DDBJ databases">
        <title>Paenibacillus species isolates.</title>
        <authorList>
            <person name="Beno S.M."/>
        </authorList>
    </citation>
    <scope>NUCLEOTIDE SEQUENCE [LARGE SCALE GENOMIC DNA]</scope>
    <source>
        <strain evidence="1 2">FSL R5-0378</strain>
    </source>
</reference>
<keyword evidence="2" id="KW-1185">Reference proteome</keyword>
<dbReference type="Proteomes" id="UP000187172">
    <property type="component" value="Unassembled WGS sequence"/>
</dbReference>
<accession>A0A1R1E4Z5</accession>
<evidence type="ECO:0000313" key="2">
    <source>
        <dbReference type="Proteomes" id="UP000187172"/>
    </source>
</evidence>
<organism evidence="1 2">
    <name type="scientific">Paenibacillus rhizosphaerae</name>
    <dbReference type="NCBI Taxonomy" id="297318"/>
    <lineage>
        <taxon>Bacteria</taxon>
        <taxon>Bacillati</taxon>
        <taxon>Bacillota</taxon>
        <taxon>Bacilli</taxon>
        <taxon>Bacillales</taxon>
        <taxon>Paenibacillaceae</taxon>
        <taxon>Paenibacillus</taxon>
    </lineage>
</organism>
<dbReference type="AlphaFoldDB" id="A0A1R1E4Z5"/>
<proteinExistence type="predicted"/>